<dbReference type="AlphaFoldDB" id="A0A379PKL5"/>
<reference evidence="3 4" key="1">
    <citation type="submission" date="2018-06" db="EMBL/GenBank/DDBJ databases">
        <authorList>
            <consortium name="Pathogen Informatics"/>
            <person name="Doyle S."/>
        </authorList>
    </citation>
    <scope>NUCLEOTIDE SEQUENCE [LARGE SCALE GENOMIC DNA]</scope>
    <source>
        <strain evidence="3 4">NCTC10692</strain>
    </source>
</reference>
<protein>
    <submittedName>
        <fullName evidence="3">Prepilin peptidase</fullName>
        <ecNumber evidence="3">3.4.23.43</ecNumber>
    </submittedName>
</protein>
<evidence type="ECO:0000259" key="2">
    <source>
        <dbReference type="Pfam" id="PF06750"/>
    </source>
</evidence>
<dbReference type="InterPro" id="IPR010627">
    <property type="entry name" value="Prepilin_pept_A24_N"/>
</dbReference>
<organism evidence="3 4">
    <name type="scientific">Ectopseudomonas oleovorans</name>
    <name type="common">Pseudomonas oleovorans</name>
    <dbReference type="NCBI Taxonomy" id="301"/>
    <lineage>
        <taxon>Bacteria</taxon>
        <taxon>Pseudomonadati</taxon>
        <taxon>Pseudomonadota</taxon>
        <taxon>Gammaproteobacteria</taxon>
        <taxon>Pseudomonadales</taxon>
        <taxon>Pseudomonadaceae</taxon>
        <taxon>Ectopseudomonas</taxon>
    </lineage>
</organism>
<accession>A0A379PKL5</accession>
<dbReference type="Pfam" id="PF06750">
    <property type="entry name" value="A24_N_bact"/>
    <property type="match status" value="1"/>
</dbReference>
<dbReference type="InterPro" id="IPR050882">
    <property type="entry name" value="Prepilin_peptidase/N-MTase"/>
</dbReference>
<feature type="domain" description="Prepilin peptidase A24 N-terminal" evidence="2">
    <location>
        <begin position="18"/>
        <end position="120"/>
    </location>
</feature>
<gene>
    <name evidence="3" type="primary">pppA</name>
    <name evidence="3" type="ORF">NCTC10692_04635</name>
</gene>
<feature type="transmembrane region" description="Helical" evidence="1">
    <location>
        <begin position="127"/>
        <end position="144"/>
    </location>
</feature>
<dbReference type="PANTHER" id="PTHR30487">
    <property type="entry name" value="TYPE 4 PREPILIN-LIKE PROTEINS LEADER PEPTIDE-PROCESSING ENZYME"/>
    <property type="match status" value="1"/>
</dbReference>
<sequence length="179" mass="19823">MSVADLSYGWAVVLWFGILGLCVGSFVNAFCYRWPIIKGVGEFADGKRLQELVTKHGKFTLASPRSACPCCQSKVRAHHNIPVVGWLWLRGKCRDCGASISWKYPAVELLFGAVFAGYVWFEGVWVAGLLSLVLMPVAFSFLWLRIAHRHNDKALIWSYIVTLAAQIGLSGLGLSAYVQ</sequence>
<dbReference type="GO" id="GO:0005886">
    <property type="term" value="C:plasma membrane"/>
    <property type="evidence" value="ECO:0007669"/>
    <property type="project" value="TreeGrafter"/>
</dbReference>
<feature type="transmembrane region" description="Helical" evidence="1">
    <location>
        <begin position="12"/>
        <end position="32"/>
    </location>
</feature>
<keyword evidence="1" id="KW-0812">Transmembrane</keyword>
<dbReference type="PANTHER" id="PTHR30487:SF0">
    <property type="entry name" value="PREPILIN LEADER PEPTIDASE_N-METHYLTRANSFERASE-RELATED"/>
    <property type="match status" value="1"/>
</dbReference>
<proteinExistence type="predicted"/>
<keyword evidence="1" id="KW-1133">Transmembrane helix</keyword>
<keyword evidence="3" id="KW-0378">Hydrolase</keyword>
<evidence type="ECO:0000313" key="4">
    <source>
        <dbReference type="Proteomes" id="UP000255303"/>
    </source>
</evidence>
<evidence type="ECO:0000256" key="1">
    <source>
        <dbReference type="SAM" id="Phobius"/>
    </source>
</evidence>
<evidence type="ECO:0000313" key="3">
    <source>
        <dbReference type="EMBL" id="SUE72479.1"/>
    </source>
</evidence>
<dbReference type="Proteomes" id="UP000255303">
    <property type="component" value="Unassembled WGS sequence"/>
</dbReference>
<keyword evidence="1" id="KW-0472">Membrane</keyword>
<dbReference type="GO" id="GO:0004190">
    <property type="term" value="F:aspartic-type endopeptidase activity"/>
    <property type="evidence" value="ECO:0007669"/>
    <property type="project" value="UniProtKB-EC"/>
</dbReference>
<dbReference type="EC" id="3.4.23.43" evidence="3"/>
<feature type="transmembrane region" description="Helical" evidence="1">
    <location>
        <begin position="156"/>
        <end position="178"/>
    </location>
</feature>
<dbReference type="GO" id="GO:0006465">
    <property type="term" value="P:signal peptide processing"/>
    <property type="evidence" value="ECO:0007669"/>
    <property type="project" value="TreeGrafter"/>
</dbReference>
<dbReference type="RefSeq" id="WP_074858812.1">
    <property type="nucleotide sequence ID" value="NZ_FNZC01000033.1"/>
</dbReference>
<feature type="transmembrane region" description="Helical" evidence="1">
    <location>
        <begin position="102"/>
        <end position="121"/>
    </location>
</feature>
<dbReference type="EMBL" id="UGUV01000003">
    <property type="protein sequence ID" value="SUE72479.1"/>
    <property type="molecule type" value="Genomic_DNA"/>
</dbReference>
<name>A0A379PKL5_ECTOL</name>